<proteinExistence type="predicted"/>
<reference evidence="1" key="1">
    <citation type="submission" date="2021-01" db="EMBL/GenBank/DDBJ databases">
        <title>Whole genome shotgun sequence of Cellulomonas chitinilytica NBRC 110799.</title>
        <authorList>
            <person name="Komaki H."/>
            <person name="Tamura T."/>
        </authorList>
    </citation>
    <scope>NUCLEOTIDE SEQUENCE</scope>
    <source>
        <strain evidence="1">NBRC 110799</strain>
    </source>
</reference>
<dbReference type="AlphaFoldDB" id="A0A919P0K6"/>
<evidence type="ECO:0000313" key="1">
    <source>
        <dbReference type="EMBL" id="GIG21093.1"/>
    </source>
</evidence>
<comment type="caution">
    <text evidence="1">The sequence shown here is derived from an EMBL/GenBank/DDBJ whole genome shotgun (WGS) entry which is preliminary data.</text>
</comment>
<evidence type="ECO:0000313" key="2">
    <source>
        <dbReference type="Proteomes" id="UP000632740"/>
    </source>
</evidence>
<protein>
    <submittedName>
        <fullName evidence="1">Uncharacterized protein</fullName>
    </submittedName>
</protein>
<sequence length="51" mass="5408">MHAAHAATIARQADAQIRQCSDMSACMSHSAAHASPIAMQAVIIERMTPMS</sequence>
<dbReference type="Proteomes" id="UP000632740">
    <property type="component" value="Unassembled WGS sequence"/>
</dbReference>
<dbReference type="EMBL" id="BONK01000005">
    <property type="protein sequence ID" value="GIG21093.1"/>
    <property type="molecule type" value="Genomic_DNA"/>
</dbReference>
<name>A0A919P0K6_9CELL</name>
<accession>A0A919P0K6</accession>
<gene>
    <name evidence="1" type="ORF">Cch01nite_18170</name>
</gene>
<organism evidence="1 2">
    <name type="scientific">Cellulomonas chitinilytica</name>
    <dbReference type="NCBI Taxonomy" id="398759"/>
    <lineage>
        <taxon>Bacteria</taxon>
        <taxon>Bacillati</taxon>
        <taxon>Actinomycetota</taxon>
        <taxon>Actinomycetes</taxon>
        <taxon>Micrococcales</taxon>
        <taxon>Cellulomonadaceae</taxon>
        <taxon>Cellulomonas</taxon>
    </lineage>
</organism>
<keyword evidence="2" id="KW-1185">Reference proteome</keyword>